<protein>
    <submittedName>
        <fullName evidence="1">DUF2920 family protein</fullName>
    </submittedName>
</protein>
<dbReference type="InterPro" id="IPR029058">
    <property type="entry name" value="AB_hydrolase_fold"/>
</dbReference>
<gene>
    <name evidence="1" type="ORF">F2N15_07560</name>
</gene>
<dbReference type="AlphaFoldDB" id="A0A6C7UVU4"/>
<sequence length="403" mass="46020">MLINQIFEIDSCDDEELEIRRKSKLEYRISYDDEKEMKAMVFIIGGFGANKNISFLDFDREYIAKKFDVIAVNVFYHCFSHRQSIESRYSASVTLQDKDIQNLKSAFDRFGINFKYNGKNILGSLECLDNIIQDLKNQDRVGADFKLSLTGTFVPPNGEYQNYGIMAAIDHINALKDLVKRFPEFAHLPKIYGGGSYGGYLSLLIAKVAPWYVDGIIDNSGTVLPLLISIIGNDLNTGDFIFTEKNIDLFCSTVTHWTRTDDASPYFFGNENYMIRALLNSSHLQIQAKKNNNIIFVSYHSAKDGFGTSKDKETLFEIYKALGYDAKLHLIKDESQIDGRFIKDLKHGMRITDKALFKKELPLILEKLQERKSLMQEKSISYPCGSKVFTFKDAGNKFELAIK</sequence>
<dbReference type="Gene3D" id="3.40.50.1820">
    <property type="entry name" value="alpha/beta hydrolase"/>
    <property type="match status" value="1"/>
</dbReference>
<reference evidence="1" key="1">
    <citation type="submission" date="2019-09" db="EMBL/GenBank/DDBJ databases">
        <authorList>
            <consortium name="GenomeTrakr network: Whole genome sequencing for foodborne pathogen traceback"/>
        </authorList>
    </citation>
    <scope>NUCLEOTIDE SEQUENCE</scope>
    <source>
        <strain evidence="1">TTU_586</strain>
    </source>
</reference>
<dbReference type="InterPro" id="IPR022605">
    <property type="entry name" value="DUF2920"/>
</dbReference>
<dbReference type="EMBL" id="AAKSZQ010000022">
    <property type="protein sequence ID" value="ECV1060042.1"/>
    <property type="molecule type" value="Genomic_DNA"/>
</dbReference>
<organism evidence="1">
    <name type="scientific">Campylobacter jejuni</name>
    <dbReference type="NCBI Taxonomy" id="197"/>
    <lineage>
        <taxon>Bacteria</taxon>
        <taxon>Pseudomonadati</taxon>
        <taxon>Campylobacterota</taxon>
        <taxon>Epsilonproteobacteria</taxon>
        <taxon>Campylobacterales</taxon>
        <taxon>Campylobacteraceae</taxon>
        <taxon>Campylobacter</taxon>
    </lineage>
</organism>
<name>A0A6C7UVU4_CAMJU</name>
<dbReference type="SUPFAM" id="SSF53474">
    <property type="entry name" value="alpha/beta-Hydrolases"/>
    <property type="match status" value="1"/>
</dbReference>
<comment type="caution">
    <text evidence="1">The sequence shown here is derived from an EMBL/GenBank/DDBJ whole genome shotgun (WGS) entry which is preliminary data.</text>
</comment>
<evidence type="ECO:0000313" key="1">
    <source>
        <dbReference type="EMBL" id="ECV1060042.1"/>
    </source>
</evidence>
<proteinExistence type="predicted"/>
<dbReference type="Pfam" id="PF11144">
    <property type="entry name" value="DUF2920"/>
    <property type="match status" value="1"/>
</dbReference>
<accession>A0A6C7UVU4</accession>